<protein>
    <submittedName>
        <fullName evidence="4">PTS system, Lactose/Cellobiose specific IIB subunit</fullName>
    </submittedName>
    <submittedName>
        <fullName evidence="3">Phosphotransferase system eiib component type 2/3</fullName>
    </submittedName>
</protein>
<dbReference type="GO" id="GO:0009401">
    <property type="term" value="P:phosphoenolpyruvate-dependent sugar phosphotransferase system"/>
    <property type="evidence" value="ECO:0007669"/>
    <property type="project" value="InterPro"/>
</dbReference>
<evidence type="ECO:0000313" key="6">
    <source>
        <dbReference type="Proteomes" id="UP000199280"/>
    </source>
</evidence>
<sequence length="54" mass="6180">MYKALIACRAGEGYSLMLKIKTEQVIRENQLPIKVVHSSLDAVSDIQTKRNYQQ</sequence>
<evidence type="ECO:0000259" key="2">
    <source>
        <dbReference type="Pfam" id="PF02302"/>
    </source>
</evidence>
<reference evidence="3 5" key="1">
    <citation type="submission" date="2016-02" db="EMBL/GenBank/DDBJ databases">
        <authorList>
            <person name="Wen L."/>
            <person name="He K."/>
            <person name="Yang H."/>
        </authorList>
    </citation>
    <scope>NUCLEOTIDE SEQUENCE [LARGE SCALE GENOMIC DNA]</scope>
    <source>
        <strain evidence="3">Trichococcus_R210</strain>
    </source>
</reference>
<gene>
    <name evidence="4" type="ORF">SAMN05216375_1485</name>
    <name evidence="3" type="ORF">TR210_2730</name>
</gene>
<dbReference type="CDD" id="cd00133">
    <property type="entry name" value="PTS_IIB"/>
    <property type="match status" value="1"/>
</dbReference>
<dbReference type="InterPro" id="IPR003501">
    <property type="entry name" value="PTS_EIIB_2/3"/>
</dbReference>
<name>A0A143Z6X0_9LACT</name>
<dbReference type="Proteomes" id="UP000199280">
    <property type="component" value="Unassembled WGS sequence"/>
</dbReference>
<dbReference type="Gene3D" id="3.40.50.2300">
    <property type="match status" value="1"/>
</dbReference>
<reference evidence="4 6" key="2">
    <citation type="submission" date="2016-10" db="EMBL/GenBank/DDBJ databases">
        <authorList>
            <person name="Varghese N."/>
            <person name="Submissions S."/>
        </authorList>
    </citation>
    <scope>NUCLEOTIDE SEQUENCE [LARGE SCALE GENOMIC DNA]</scope>
    <source>
        <strain evidence="4 6">DSM 22150</strain>
    </source>
</reference>
<keyword evidence="1 3" id="KW-0808">Transferase</keyword>
<keyword evidence="6" id="KW-1185">Reference proteome</keyword>
<dbReference type="EMBL" id="FNYT01000048">
    <property type="protein sequence ID" value="SEJ96270.1"/>
    <property type="molecule type" value="Genomic_DNA"/>
</dbReference>
<proteinExistence type="predicted"/>
<accession>A0A143Z6X0</accession>
<dbReference type="GO" id="GO:0008982">
    <property type="term" value="F:protein-N(PI)-phosphohistidine-sugar phosphotransferase activity"/>
    <property type="evidence" value="ECO:0007669"/>
    <property type="project" value="InterPro"/>
</dbReference>
<dbReference type="Pfam" id="PF02302">
    <property type="entry name" value="PTS_IIB"/>
    <property type="match status" value="1"/>
</dbReference>
<evidence type="ECO:0000313" key="5">
    <source>
        <dbReference type="Proteomes" id="UP000076878"/>
    </source>
</evidence>
<dbReference type="InterPro" id="IPR036095">
    <property type="entry name" value="PTS_EIIB-like_sf"/>
</dbReference>
<feature type="domain" description="Phosphotransferase system EIIB component type 2/3" evidence="2">
    <location>
        <begin position="3"/>
        <end position="47"/>
    </location>
</feature>
<dbReference type="OrthoDB" id="6603449at2"/>
<evidence type="ECO:0000256" key="1">
    <source>
        <dbReference type="ARBA" id="ARBA00022679"/>
    </source>
</evidence>
<evidence type="ECO:0000313" key="4">
    <source>
        <dbReference type="EMBL" id="SEJ96270.1"/>
    </source>
</evidence>
<dbReference type="AlphaFoldDB" id="A0A143Z6X0"/>
<organism evidence="3 5">
    <name type="scientific">Trichococcus ilyis</name>
    <dbReference type="NCBI Taxonomy" id="640938"/>
    <lineage>
        <taxon>Bacteria</taxon>
        <taxon>Bacillati</taxon>
        <taxon>Bacillota</taxon>
        <taxon>Bacilli</taxon>
        <taxon>Lactobacillales</taxon>
        <taxon>Carnobacteriaceae</taxon>
        <taxon>Trichococcus</taxon>
    </lineage>
</organism>
<evidence type="ECO:0000313" key="3">
    <source>
        <dbReference type="EMBL" id="CZR09482.1"/>
    </source>
</evidence>
<dbReference type="SUPFAM" id="SSF52794">
    <property type="entry name" value="PTS system IIB component-like"/>
    <property type="match status" value="1"/>
</dbReference>
<dbReference type="Proteomes" id="UP000076878">
    <property type="component" value="Unassembled WGS sequence"/>
</dbReference>
<dbReference type="STRING" id="640938.TR210_2730"/>
<dbReference type="EMBL" id="FJNB01000028">
    <property type="protein sequence ID" value="CZR09482.1"/>
    <property type="molecule type" value="Genomic_DNA"/>
</dbReference>